<proteinExistence type="inferred from homology"/>
<accession>A0AAE1PW19</accession>
<evidence type="ECO:0000256" key="13">
    <source>
        <dbReference type="SAM" id="MobiDB-lite"/>
    </source>
</evidence>
<evidence type="ECO:0000256" key="7">
    <source>
        <dbReference type="ARBA" id="ARBA00022968"/>
    </source>
</evidence>
<dbReference type="PANTHER" id="PTHR12939:SF10">
    <property type="entry name" value="EG:4F1.1 PROTEIN"/>
    <property type="match status" value="1"/>
</dbReference>
<evidence type="ECO:0000256" key="14">
    <source>
        <dbReference type="SAM" id="Phobius"/>
    </source>
</evidence>
<feature type="region of interest" description="Disordered" evidence="13">
    <location>
        <begin position="460"/>
        <end position="525"/>
    </location>
</feature>
<comment type="subcellular location">
    <subcellularLocation>
        <location evidence="2">Cell membrane</location>
        <location evidence="2">Sarcolemma</location>
        <topology evidence="2">Single-pass type II membrane protein</topology>
    </subcellularLocation>
    <subcellularLocation>
        <location evidence="1">Cytoplasm</location>
        <location evidence="1">Cytoskeleton</location>
    </subcellularLocation>
</comment>
<comment type="caution">
    <text evidence="15">The sequence shown here is derived from an EMBL/GenBank/DDBJ whole genome shotgun (WGS) entry which is preliminary data.</text>
</comment>
<name>A0AAE1PW19_9EUCA</name>
<keyword evidence="11" id="KW-0325">Glycoprotein</keyword>
<dbReference type="InterPro" id="IPR006875">
    <property type="entry name" value="Sarcoglycan"/>
</dbReference>
<evidence type="ECO:0000256" key="12">
    <source>
        <dbReference type="ARBA" id="ARBA00023212"/>
    </source>
</evidence>
<evidence type="ECO:0000313" key="15">
    <source>
        <dbReference type="EMBL" id="KAK4314620.1"/>
    </source>
</evidence>
<keyword evidence="4" id="KW-1003">Cell membrane</keyword>
<keyword evidence="16" id="KW-1185">Reference proteome</keyword>
<evidence type="ECO:0000256" key="2">
    <source>
        <dbReference type="ARBA" id="ARBA00004274"/>
    </source>
</evidence>
<evidence type="ECO:0000256" key="11">
    <source>
        <dbReference type="ARBA" id="ARBA00023180"/>
    </source>
</evidence>
<evidence type="ECO:0000256" key="10">
    <source>
        <dbReference type="ARBA" id="ARBA00023157"/>
    </source>
</evidence>
<evidence type="ECO:0000256" key="1">
    <source>
        <dbReference type="ARBA" id="ARBA00004245"/>
    </source>
</evidence>
<dbReference type="GO" id="GO:0016012">
    <property type="term" value="C:sarcoglycan complex"/>
    <property type="evidence" value="ECO:0007669"/>
    <property type="project" value="InterPro"/>
</dbReference>
<evidence type="ECO:0000256" key="3">
    <source>
        <dbReference type="ARBA" id="ARBA00007574"/>
    </source>
</evidence>
<gene>
    <name evidence="15" type="ORF">Pmani_014095</name>
</gene>
<evidence type="ECO:0000256" key="6">
    <source>
        <dbReference type="ARBA" id="ARBA00022692"/>
    </source>
</evidence>
<dbReference type="Proteomes" id="UP001292094">
    <property type="component" value="Unassembled WGS sequence"/>
</dbReference>
<feature type="compositionally biased region" description="Low complexity" evidence="13">
    <location>
        <begin position="463"/>
        <end position="476"/>
    </location>
</feature>
<dbReference type="InterPro" id="IPR039972">
    <property type="entry name" value="Sarcoglycan_gamma/delta/zeta"/>
</dbReference>
<sequence>MGTRLAGVVQGYRPQVDWGGDTGSATIVLRGHNVVKVGTAGWRRRCLYILLVALLILSIVNLSITLWILKTLSFSVNGMGALHVVWGGVHVEGTTELLGPVTAAGMGSRIGEDFHLQSYHNLTITTSTTDTRLTSPPPPPPTTITTTTSHNTTTARLTSPPIDTPAAASTSPHSSSSSLTSSSQIYINASSLTSNSPSSTSNSPSSASNSPSSTSNSHGSSPIVPQTSSSTTLISVLNSLIPNSSTSNTLTADQNSIPPTTSSSTVTKTSNSPTSDQVSSTTTTTTTPTTASFSSSSTITTPTSTPTPIPDLPLPTSPKTTTVGKKNMTGFLHINTKDVVAGGRSITVRSSEDGQELLYYSRNYSRVGAPWLNVTGARGAKISGSLQTPLLVSHGKHELRLESVTRELKARGSEVLMAAWSADIVGVSQGNVSLQSGQGRLRLNTPDLYFANLATETKRKEMTTTTTTTTTTTNTTPLPQETQIPAPDSEGVVGAGTTIPPTTPLTPTTKEEEEEEGKVEKEEKVEKERVQVFQVCVCKNGKLYLAAPEAPCPYFNYCR</sequence>
<feature type="compositionally biased region" description="Low complexity" evidence="13">
    <location>
        <begin position="491"/>
        <end position="508"/>
    </location>
</feature>
<keyword evidence="6 14" id="KW-0812">Transmembrane</keyword>
<organism evidence="15 16">
    <name type="scientific">Petrolisthes manimaculis</name>
    <dbReference type="NCBI Taxonomy" id="1843537"/>
    <lineage>
        <taxon>Eukaryota</taxon>
        <taxon>Metazoa</taxon>
        <taxon>Ecdysozoa</taxon>
        <taxon>Arthropoda</taxon>
        <taxon>Crustacea</taxon>
        <taxon>Multicrustacea</taxon>
        <taxon>Malacostraca</taxon>
        <taxon>Eumalacostraca</taxon>
        <taxon>Eucarida</taxon>
        <taxon>Decapoda</taxon>
        <taxon>Pleocyemata</taxon>
        <taxon>Anomura</taxon>
        <taxon>Galatheoidea</taxon>
        <taxon>Porcellanidae</taxon>
        <taxon>Petrolisthes</taxon>
    </lineage>
</organism>
<dbReference type="GO" id="GO:0042383">
    <property type="term" value="C:sarcolemma"/>
    <property type="evidence" value="ECO:0007669"/>
    <property type="project" value="UniProtKB-SubCell"/>
</dbReference>
<evidence type="ECO:0000256" key="9">
    <source>
        <dbReference type="ARBA" id="ARBA00023136"/>
    </source>
</evidence>
<keyword evidence="5" id="KW-0963">Cytoplasm</keyword>
<feature type="compositionally biased region" description="Polar residues" evidence="13">
    <location>
        <begin position="246"/>
        <end position="255"/>
    </location>
</feature>
<dbReference type="EMBL" id="JAWZYT010001203">
    <property type="protein sequence ID" value="KAK4314620.1"/>
    <property type="molecule type" value="Genomic_DNA"/>
</dbReference>
<keyword evidence="8 14" id="KW-1133">Transmembrane helix</keyword>
<feature type="compositionally biased region" description="Low complexity" evidence="13">
    <location>
        <begin position="143"/>
        <end position="183"/>
    </location>
</feature>
<keyword evidence="9 14" id="KW-0472">Membrane</keyword>
<evidence type="ECO:0000256" key="8">
    <source>
        <dbReference type="ARBA" id="ARBA00022989"/>
    </source>
</evidence>
<feature type="transmembrane region" description="Helical" evidence="14">
    <location>
        <begin position="46"/>
        <end position="69"/>
    </location>
</feature>
<feature type="compositionally biased region" description="Pro residues" evidence="13">
    <location>
        <begin position="305"/>
        <end position="316"/>
    </location>
</feature>
<feature type="compositionally biased region" description="Low complexity" evidence="13">
    <location>
        <begin position="190"/>
        <end position="222"/>
    </location>
</feature>
<reference evidence="15" key="1">
    <citation type="submission" date="2023-11" db="EMBL/GenBank/DDBJ databases">
        <title>Genome assemblies of two species of porcelain crab, Petrolisthes cinctipes and Petrolisthes manimaculis (Anomura: Porcellanidae).</title>
        <authorList>
            <person name="Angst P."/>
        </authorList>
    </citation>
    <scope>NUCLEOTIDE SEQUENCE</scope>
    <source>
        <strain evidence="15">PB745_02</strain>
        <tissue evidence="15">Gill</tissue>
    </source>
</reference>
<keyword evidence="7" id="KW-0735">Signal-anchor</keyword>
<dbReference type="Pfam" id="PF04790">
    <property type="entry name" value="Sarcoglycan_1"/>
    <property type="match status" value="2"/>
</dbReference>
<protein>
    <submittedName>
        <fullName evidence="15">Uncharacterized protein</fullName>
    </submittedName>
</protein>
<keyword evidence="12" id="KW-0206">Cytoskeleton</keyword>
<dbReference type="PANTHER" id="PTHR12939">
    <property type="entry name" value="SARCOGLYCAN"/>
    <property type="match status" value="1"/>
</dbReference>
<evidence type="ECO:0000313" key="16">
    <source>
        <dbReference type="Proteomes" id="UP001292094"/>
    </source>
</evidence>
<keyword evidence="10" id="KW-1015">Disulfide bond</keyword>
<evidence type="ECO:0000256" key="5">
    <source>
        <dbReference type="ARBA" id="ARBA00022490"/>
    </source>
</evidence>
<dbReference type="GO" id="GO:0005856">
    <property type="term" value="C:cytoskeleton"/>
    <property type="evidence" value="ECO:0007669"/>
    <property type="project" value="UniProtKB-SubCell"/>
</dbReference>
<feature type="region of interest" description="Disordered" evidence="13">
    <location>
        <begin position="246"/>
        <end position="325"/>
    </location>
</feature>
<dbReference type="AlphaFoldDB" id="A0AAE1PW19"/>
<feature type="compositionally biased region" description="Low complexity" evidence="13">
    <location>
        <begin position="256"/>
        <end position="304"/>
    </location>
</feature>
<comment type="similarity">
    <text evidence="3">Belongs to the sarcoglycan beta/delta/gamma/zeta family.</text>
</comment>
<evidence type="ECO:0000256" key="4">
    <source>
        <dbReference type="ARBA" id="ARBA00022475"/>
    </source>
</evidence>
<feature type="region of interest" description="Disordered" evidence="13">
    <location>
        <begin position="127"/>
        <end position="227"/>
    </location>
</feature>